<keyword evidence="1" id="KW-0732">Signal</keyword>
<organism evidence="2 3">
    <name type="scientific">Pontibacter populi</name>
    <dbReference type="NCBI Taxonomy" id="890055"/>
    <lineage>
        <taxon>Bacteria</taxon>
        <taxon>Pseudomonadati</taxon>
        <taxon>Bacteroidota</taxon>
        <taxon>Cytophagia</taxon>
        <taxon>Cytophagales</taxon>
        <taxon>Hymenobacteraceae</taxon>
        <taxon>Pontibacter</taxon>
    </lineage>
</organism>
<keyword evidence="3" id="KW-1185">Reference proteome</keyword>
<feature type="signal peptide" evidence="1">
    <location>
        <begin position="1"/>
        <end position="22"/>
    </location>
</feature>
<evidence type="ECO:0000313" key="3">
    <source>
        <dbReference type="Proteomes" id="UP001476807"/>
    </source>
</evidence>
<accession>A0ABV1RP68</accession>
<sequence>MKLNTTTVLLCLLLLTATTLLAQQPEATYIRTIAVGSSTAISTDRSGSVYLLNPRRNIVQLDSLGRLVTLFSPTNNARVTTIDAWNPMKVLAFYADRQELLLLDRFLTPITSVALADFEINNTVKAAALSSDDGFWLFDETDFKLSKLDLRLRKVTIETPLNLVLDRNKFDIRMLREYQNQVYLLDYNSGIYVFDNLGNYKQKLPITGVSHIGFLNNELYYVKEGSLHLYDLYKHQEQTIAFPKDKNYTTALATKNRLYLFSGKAADVYSW</sequence>
<proteinExistence type="predicted"/>
<dbReference type="Proteomes" id="UP001476807">
    <property type="component" value="Unassembled WGS sequence"/>
</dbReference>
<evidence type="ECO:0008006" key="4">
    <source>
        <dbReference type="Google" id="ProtNLM"/>
    </source>
</evidence>
<evidence type="ECO:0000313" key="2">
    <source>
        <dbReference type="EMBL" id="MER2996179.1"/>
    </source>
</evidence>
<feature type="chain" id="PRO_5045178145" description="DUF5050 domain-containing protein" evidence="1">
    <location>
        <begin position="23"/>
        <end position="271"/>
    </location>
</feature>
<gene>
    <name evidence="2" type="ORF">ABS362_01400</name>
</gene>
<name>A0ABV1RP68_9BACT</name>
<comment type="caution">
    <text evidence="2">The sequence shown here is derived from an EMBL/GenBank/DDBJ whole genome shotgun (WGS) entry which is preliminary data.</text>
</comment>
<dbReference type="SUPFAM" id="SSF50956">
    <property type="entry name" value="Thermostable phytase (3-phytase)"/>
    <property type="match status" value="1"/>
</dbReference>
<evidence type="ECO:0000256" key="1">
    <source>
        <dbReference type="SAM" id="SignalP"/>
    </source>
</evidence>
<reference evidence="2 3" key="1">
    <citation type="submission" date="2024-06" db="EMBL/GenBank/DDBJ databases">
        <title>Pontibacter populi HYL7-15.</title>
        <authorList>
            <person name="Kim M.K."/>
        </authorList>
    </citation>
    <scope>NUCLEOTIDE SEQUENCE [LARGE SCALE GENOMIC DNA]</scope>
    <source>
        <strain evidence="2 3">HYL7-15</strain>
    </source>
</reference>
<dbReference type="EMBL" id="JBEOKT010000001">
    <property type="protein sequence ID" value="MER2996179.1"/>
    <property type="molecule type" value="Genomic_DNA"/>
</dbReference>
<protein>
    <recommendedName>
        <fullName evidence="4">DUF5050 domain-containing protein</fullName>
    </recommendedName>
</protein>
<dbReference type="RefSeq" id="WP_350410329.1">
    <property type="nucleotide sequence ID" value="NZ_JBEOKT010000001.1"/>
</dbReference>